<name>A0AAE0HIB6_9PEZI</name>
<reference evidence="1" key="1">
    <citation type="journal article" date="2023" name="Mol. Phylogenet. Evol.">
        <title>Genome-scale phylogeny and comparative genomics of the fungal order Sordariales.</title>
        <authorList>
            <person name="Hensen N."/>
            <person name="Bonometti L."/>
            <person name="Westerberg I."/>
            <person name="Brannstrom I.O."/>
            <person name="Guillou S."/>
            <person name="Cros-Aarteil S."/>
            <person name="Calhoun S."/>
            <person name="Haridas S."/>
            <person name="Kuo A."/>
            <person name="Mondo S."/>
            <person name="Pangilinan J."/>
            <person name="Riley R."/>
            <person name="LaButti K."/>
            <person name="Andreopoulos B."/>
            <person name="Lipzen A."/>
            <person name="Chen C."/>
            <person name="Yan M."/>
            <person name="Daum C."/>
            <person name="Ng V."/>
            <person name="Clum A."/>
            <person name="Steindorff A."/>
            <person name="Ohm R.A."/>
            <person name="Martin F."/>
            <person name="Silar P."/>
            <person name="Natvig D.O."/>
            <person name="Lalanne C."/>
            <person name="Gautier V."/>
            <person name="Ament-Velasquez S.L."/>
            <person name="Kruys A."/>
            <person name="Hutchinson M.I."/>
            <person name="Powell A.J."/>
            <person name="Barry K."/>
            <person name="Miller A.N."/>
            <person name="Grigoriev I.V."/>
            <person name="Debuchy R."/>
            <person name="Gladieux P."/>
            <person name="Hiltunen Thoren M."/>
            <person name="Johannesson H."/>
        </authorList>
    </citation>
    <scope>NUCLEOTIDE SEQUENCE</scope>
    <source>
        <strain evidence="1">CBS 168.71</strain>
    </source>
</reference>
<organism evidence="1 2">
    <name type="scientific">Chaetomium fimeti</name>
    <dbReference type="NCBI Taxonomy" id="1854472"/>
    <lineage>
        <taxon>Eukaryota</taxon>
        <taxon>Fungi</taxon>
        <taxon>Dikarya</taxon>
        <taxon>Ascomycota</taxon>
        <taxon>Pezizomycotina</taxon>
        <taxon>Sordariomycetes</taxon>
        <taxon>Sordariomycetidae</taxon>
        <taxon>Sordariales</taxon>
        <taxon>Chaetomiaceae</taxon>
        <taxon>Chaetomium</taxon>
    </lineage>
</organism>
<dbReference type="RefSeq" id="XP_062660602.1">
    <property type="nucleotide sequence ID" value="XM_062797894.1"/>
</dbReference>
<dbReference type="AlphaFoldDB" id="A0AAE0HIB6"/>
<dbReference type="EMBL" id="JAUEPN010000003">
    <property type="protein sequence ID" value="KAK3297088.1"/>
    <property type="molecule type" value="Genomic_DNA"/>
</dbReference>
<dbReference type="GeneID" id="87834842"/>
<evidence type="ECO:0000313" key="1">
    <source>
        <dbReference type="EMBL" id="KAK3297088.1"/>
    </source>
</evidence>
<dbReference type="Proteomes" id="UP001278766">
    <property type="component" value="Unassembled WGS sequence"/>
</dbReference>
<comment type="caution">
    <text evidence="1">The sequence shown here is derived from an EMBL/GenBank/DDBJ whole genome shotgun (WGS) entry which is preliminary data.</text>
</comment>
<accession>A0AAE0HIB6</accession>
<gene>
    <name evidence="1" type="ORF">B0H64DRAFT_117798</name>
</gene>
<keyword evidence="2" id="KW-1185">Reference proteome</keyword>
<sequence length="284" mass="30895">MRAVRRLWPAEVCIPRPTAPMGVASFPGMDGNGVLAFGLPARCRGRDNRGCLFQFARHQGSPSGGARLMELGLPSLPGSGLLDVSAWFQSSTRRTLTPAQKIPAALRFRSKIVCSLFFPRTDFLVDVVPTSELVPKSVVGHEDRGVEGERVGGELVSGRFWRAASPIRAQVRRCRVHSGQWLHCDTHRLRPYAKLSTTQLFPSHPSRQAARSGKGLASFQAEFTQCTSTSIQYPAKHHFAGPAGQQEQGEHGMRCLLTCAGPAAGPPRLSPVCLVFFFGHLSTP</sequence>
<reference evidence="1" key="2">
    <citation type="submission" date="2023-06" db="EMBL/GenBank/DDBJ databases">
        <authorList>
            <consortium name="Lawrence Berkeley National Laboratory"/>
            <person name="Haridas S."/>
            <person name="Hensen N."/>
            <person name="Bonometti L."/>
            <person name="Westerberg I."/>
            <person name="Brannstrom I.O."/>
            <person name="Guillou S."/>
            <person name="Cros-Aarteil S."/>
            <person name="Calhoun S."/>
            <person name="Kuo A."/>
            <person name="Mondo S."/>
            <person name="Pangilinan J."/>
            <person name="Riley R."/>
            <person name="Labutti K."/>
            <person name="Andreopoulos B."/>
            <person name="Lipzen A."/>
            <person name="Chen C."/>
            <person name="Yanf M."/>
            <person name="Daum C."/>
            <person name="Ng V."/>
            <person name="Clum A."/>
            <person name="Steindorff A."/>
            <person name="Ohm R."/>
            <person name="Martin F."/>
            <person name="Silar P."/>
            <person name="Natvig D."/>
            <person name="Lalanne C."/>
            <person name="Gautier V."/>
            <person name="Ament-Velasquez S.L."/>
            <person name="Kruys A."/>
            <person name="Hutchinson M.I."/>
            <person name="Powell A.J."/>
            <person name="Barry K."/>
            <person name="Miller A.N."/>
            <person name="Grigoriev I.V."/>
            <person name="Debuchy R."/>
            <person name="Gladieux P."/>
            <person name="Thoren M.H."/>
            <person name="Johannesson H."/>
        </authorList>
    </citation>
    <scope>NUCLEOTIDE SEQUENCE</scope>
    <source>
        <strain evidence="1">CBS 168.71</strain>
    </source>
</reference>
<protein>
    <submittedName>
        <fullName evidence="1">Uncharacterized protein</fullName>
    </submittedName>
</protein>
<evidence type="ECO:0000313" key="2">
    <source>
        <dbReference type="Proteomes" id="UP001278766"/>
    </source>
</evidence>
<proteinExistence type="predicted"/>